<dbReference type="GO" id="GO:0046872">
    <property type="term" value="F:metal ion binding"/>
    <property type="evidence" value="ECO:0007669"/>
    <property type="project" value="UniProtKB-KW"/>
</dbReference>
<dbReference type="Gene3D" id="1.10.1200.270">
    <property type="entry name" value="Methyltransferase, alpha-helical capping domain"/>
    <property type="match status" value="1"/>
</dbReference>
<dbReference type="GO" id="GO:0032259">
    <property type="term" value="P:methylation"/>
    <property type="evidence" value="ECO:0007669"/>
    <property type="project" value="UniProtKB-KW"/>
</dbReference>
<evidence type="ECO:0000313" key="5">
    <source>
        <dbReference type="EMBL" id="CAK7344187.1"/>
    </source>
</evidence>
<evidence type="ECO:0000256" key="3">
    <source>
        <dbReference type="ARBA" id="ARBA00022723"/>
    </source>
</evidence>
<keyword evidence="3" id="KW-0479">Metal-binding</keyword>
<comment type="caution">
    <text evidence="5">The sequence shown here is derived from an EMBL/GenBank/DDBJ whole genome shotgun (WGS) entry which is preliminary data.</text>
</comment>
<gene>
    <name evidence="5" type="ORF">DCAF_LOCUS17665</name>
</gene>
<evidence type="ECO:0000256" key="2">
    <source>
        <dbReference type="ARBA" id="ARBA00022679"/>
    </source>
</evidence>
<protein>
    <recommendedName>
        <fullName evidence="7">S-adenosylmethionine-dependent methyltransferase</fullName>
    </recommendedName>
</protein>
<evidence type="ECO:0000256" key="4">
    <source>
        <dbReference type="ARBA" id="ARBA00022842"/>
    </source>
</evidence>
<sequence>MANEEIKILGGSWAMVGGDGPCSYSQNSTYQREMADAAKGMIHGEIIEKLDFNNPHFNSSNTFRIADFGCSAGPNTFFSVENIIEAVEHKYDTQLHNPPPLEFQVFFNDVIANDFNTLFNTLPSFQKYFAAGVPGSFYCRLFPKSTLHLAYSSYALHWLSKVPKEVVDSKSPAWNKGSILCSGTSKEVAKAYSAQFKNDTDTFLNARAREIAGGGLMVIIIAGLPDGILMSETGTGISYDFLGSCLADMAKLGVVSKEKVDSFNLPLYYSSAKELEEIIRSNGHFCIERMDKLNHPMSQKKPNVEFLVSQCRATFQGVVEDHFGRDQHVVEKIFQHFAKKYADNYYSIFSGVRHQHIDFFILLKRNID</sequence>
<evidence type="ECO:0000256" key="1">
    <source>
        <dbReference type="ARBA" id="ARBA00022603"/>
    </source>
</evidence>
<dbReference type="Proteomes" id="UP001314170">
    <property type="component" value="Unassembled WGS sequence"/>
</dbReference>
<dbReference type="EMBL" id="CAWUPB010001161">
    <property type="protein sequence ID" value="CAK7344187.1"/>
    <property type="molecule type" value="Genomic_DNA"/>
</dbReference>
<dbReference type="PANTHER" id="PTHR31009">
    <property type="entry name" value="S-ADENOSYL-L-METHIONINE:CARBOXYL METHYLTRANSFERASE FAMILY PROTEIN"/>
    <property type="match status" value="1"/>
</dbReference>
<keyword evidence="1" id="KW-0489">Methyltransferase</keyword>
<name>A0AAV1S0Z7_9ROSI</name>
<keyword evidence="6" id="KW-1185">Reference proteome</keyword>
<dbReference type="InterPro" id="IPR029063">
    <property type="entry name" value="SAM-dependent_MTases_sf"/>
</dbReference>
<accession>A0AAV1S0Z7</accession>
<evidence type="ECO:0008006" key="7">
    <source>
        <dbReference type="Google" id="ProtNLM"/>
    </source>
</evidence>
<keyword evidence="2" id="KW-0808">Transferase</keyword>
<dbReference type="Gene3D" id="3.40.50.150">
    <property type="entry name" value="Vaccinia Virus protein VP39"/>
    <property type="match status" value="1"/>
</dbReference>
<dbReference type="SUPFAM" id="SSF53335">
    <property type="entry name" value="S-adenosyl-L-methionine-dependent methyltransferases"/>
    <property type="match status" value="1"/>
</dbReference>
<dbReference type="InterPro" id="IPR005299">
    <property type="entry name" value="MeTrfase_7"/>
</dbReference>
<reference evidence="5 6" key="1">
    <citation type="submission" date="2024-01" db="EMBL/GenBank/DDBJ databases">
        <authorList>
            <person name="Waweru B."/>
        </authorList>
    </citation>
    <scope>NUCLEOTIDE SEQUENCE [LARGE SCALE GENOMIC DNA]</scope>
</reference>
<dbReference type="AlphaFoldDB" id="A0AAV1S0Z7"/>
<evidence type="ECO:0000313" key="6">
    <source>
        <dbReference type="Proteomes" id="UP001314170"/>
    </source>
</evidence>
<dbReference type="Pfam" id="PF03492">
    <property type="entry name" value="Methyltransf_7"/>
    <property type="match status" value="1"/>
</dbReference>
<keyword evidence="4" id="KW-0460">Magnesium</keyword>
<dbReference type="GO" id="GO:0008168">
    <property type="term" value="F:methyltransferase activity"/>
    <property type="evidence" value="ECO:0007669"/>
    <property type="project" value="UniProtKB-KW"/>
</dbReference>
<organism evidence="5 6">
    <name type="scientific">Dovyalis caffra</name>
    <dbReference type="NCBI Taxonomy" id="77055"/>
    <lineage>
        <taxon>Eukaryota</taxon>
        <taxon>Viridiplantae</taxon>
        <taxon>Streptophyta</taxon>
        <taxon>Embryophyta</taxon>
        <taxon>Tracheophyta</taxon>
        <taxon>Spermatophyta</taxon>
        <taxon>Magnoliopsida</taxon>
        <taxon>eudicotyledons</taxon>
        <taxon>Gunneridae</taxon>
        <taxon>Pentapetalae</taxon>
        <taxon>rosids</taxon>
        <taxon>fabids</taxon>
        <taxon>Malpighiales</taxon>
        <taxon>Salicaceae</taxon>
        <taxon>Flacourtieae</taxon>
        <taxon>Dovyalis</taxon>
    </lineage>
</organism>
<proteinExistence type="predicted"/>
<dbReference type="InterPro" id="IPR042086">
    <property type="entry name" value="MeTrfase_capping"/>
</dbReference>